<sequence length="384" mass="43031">MWYIVFSALFSLTSAAVFYAELTKVESFRERLVRAGEWENYLREKEAHLQKFDKSESQSTLYDYEDSEYVINITIGTPPQFFVVLPDIGSNIFWVVDKNCPNCEYPPPNGDRFDPSQSSTCNETGKTYHIAYGDGSAGSSGDVAEDVLTIGDDQNFTVQNTAFGLASYFHNFVGASEIFHPFDGIFGLSPEQDANVSSPIFTMIEQNLLDQSIFTFYLQRRGHAEGVPAGRLTFGGIDEENCGPVIGYANFTLPSWYYSILVDQVAYKDIVIKLETDNLARIDSGNAWIFVPNEIFNKYIVDVNATTDGSYYYADCNATTDPVIFIIGGHEYEVESQQLITDPENDTCRLYIGSGLGLGDPFMRSYCHVFDIGNERIDFAKPKA</sequence>
<dbReference type="WBParaSite" id="ACRNAN_Path_215.g795.t1">
    <property type="protein sequence ID" value="ACRNAN_Path_215.g795.t1"/>
    <property type="gene ID" value="ACRNAN_Path_215.g795"/>
</dbReference>
<name>A0A914C3P3_9BILA</name>
<comment type="similarity">
    <text evidence="1">Belongs to the peptidase A1 family.</text>
</comment>
<dbReference type="SUPFAM" id="SSF50630">
    <property type="entry name" value="Acid proteases"/>
    <property type="match status" value="1"/>
</dbReference>
<dbReference type="Proteomes" id="UP000887540">
    <property type="component" value="Unplaced"/>
</dbReference>
<feature type="chain" id="PRO_5037403285" evidence="4">
    <location>
        <begin position="16"/>
        <end position="384"/>
    </location>
</feature>
<feature type="domain" description="Peptidase A1" evidence="5">
    <location>
        <begin position="69"/>
        <end position="380"/>
    </location>
</feature>
<dbReference type="GO" id="GO:0005764">
    <property type="term" value="C:lysosome"/>
    <property type="evidence" value="ECO:0007669"/>
    <property type="project" value="TreeGrafter"/>
</dbReference>
<organism evidence="6 7">
    <name type="scientific">Acrobeloides nanus</name>
    <dbReference type="NCBI Taxonomy" id="290746"/>
    <lineage>
        <taxon>Eukaryota</taxon>
        <taxon>Metazoa</taxon>
        <taxon>Ecdysozoa</taxon>
        <taxon>Nematoda</taxon>
        <taxon>Chromadorea</taxon>
        <taxon>Rhabditida</taxon>
        <taxon>Tylenchina</taxon>
        <taxon>Cephalobomorpha</taxon>
        <taxon>Cephaloboidea</taxon>
        <taxon>Cephalobidae</taxon>
        <taxon>Acrobeloides</taxon>
    </lineage>
</organism>
<dbReference type="InterPro" id="IPR033121">
    <property type="entry name" value="PEPTIDASE_A1"/>
</dbReference>
<keyword evidence="4" id="KW-0732">Signal</keyword>
<dbReference type="PANTHER" id="PTHR47966">
    <property type="entry name" value="BETA-SITE APP-CLEAVING ENZYME, ISOFORM A-RELATED"/>
    <property type="match status" value="1"/>
</dbReference>
<dbReference type="InterPro" id="IPR001461">
    <property type="entry name" value="Aspartic_peptidase_A1"/>
</dbReference>
<evidence type="ECO:0000259" key="5">
    <source>
        <dbReference type="PROSITE" id="PS51767"/>
    </source>
</evidence>
<proteinExistence type="inferred from homology"/>
<evidence type="ECO:0000256" key="1">
    <source>
        <dbReference type="ARBA" id="ARBA00007447"/>
    </source>
</evidence>
<dbReference type="CDD" id="cd05471">
    <property type="entry name" value="pepsin_like"/>
    <property type="match status" value="1"/>
</dbReference>
<dbReference type="GO" id="GO:0004190">
    <property type="term" value="F:aspartic-type endopeptidase activity"/>
    <property type="evidence" value="ECO:0007669"/>
    <property type="project" value="InterPro"/>
</dbReference>
<evidence type="ECO:0000313" key="6">
    <source>
        <dbReference type="Proteomes" id="UP000887540"/>
    </source>
</evidence>
<dbReference type="PROSITE" id="PS51767">
    <property type="entry name" value="PEPTIDASE_A1"/>
    <property type="match status" value="1"/>
</dbReference>
<dbReference type="PANTHER" id="PTHR47966:SF51">
    <property type="entry name" value="BETA-SITE APP-CLEAVING ENZYME, ISOFORM A-RELATED"/>
    <property type="match status" value="1"/>
</dbReference>
<keyword evidence="3" id="KW-1015">Disulfide bond</keyword>
<dbReference type="PRINTS" id="PR00792">
    <property type="entry name" value="PEPSIN"/>
</dbReference>
<accession>A0A914C3P3</accession>
<evidence type="ECO:0000256" key="2">
    <source>
        <dbReference type="PIRSR" id="PIRSR601461-1"/>
    </source>
</evidence>
<reference evidence="7" key="1">
    <citation type="submission" date="2022-11" db="UniProtKB">
        <authorList>
            <consortium name="WormBaseParasite"/>
        </authorList>
    </citation>
    <scope>IDENTIFICATION</scope>
</reference>
<dbReference type="GO" id="GO:0006508">
    <property type="term" value="P:proteolysis"/>
    <property type="evidence" value="ECO:0007669"/>
    <property type="project" value="InterPro"/>
</dbReference>
<dbReference type="Pfam" id="PF00026">
    <property type="entry name" value="Asp"/>
    <property type="match status" value="1"/>
</dbReference>
<evidence type="ECO:0000256" key="4">
    <source>
        <dbReference type="SAM" id="SignalP"/>
    </source>
</evidence>
<feature type="active site" evidence="2">
    <location>
        <position position="283"/>
    </location>
</feature>
<dbReference type="Gene3D" id="2.40.70.10">
    <property type="entry name" value="Acid Proteases"/>
    <property type="match status" value="2"/>
</dbReference>
<feature type="disulfide bond" evidence="3">
    <location>
        <begin position="316"/>
        <end position="348"/>
    </location>
</feature>
<protein>
    <submittedName>
        <fullName evidence="7">Peptidase A1 domain-containing protein</fullName>
    </submittedName>
</protein>
<keyword evidence="6" id="KW-1185">Reference proteome</keyword>
<dbReference type="AlphaFoldDB" id="A0A914C3P3"/>
<evidence type="ECO:0000313" key="7">
    <source>
        <dbReference type="WBParaSite" id="ACRNAN_Path_215.g795.t1"/>
    </source>
</evidence>
<evidence type="ECO:0000256" key="3">
    <source>
        <dbReference type="PIRSR" id="PIRSR601461-2"/>
    </source>
</evidence>
<dbReference type="InterPro" id="IPR021109">
    <property type="entry name" value="Peptidase_aspartic_dom_sf"/>
</dbReference>
<feature type="active site" evidence="2">
    <location>
        <position position="87"/>
    </location>
</feature>
<feature type="signal peptide" evidence="4">
    <location>
        <begin position="1"/>
        <end position="15"/>
    </location>
</feature>
<dbReference type="InterPro" id="IPR034164">
    <property type="entry name" value="Pepsin-like_dom"/>
</dbReference>